<organism evidence="1">
    <name type="scientific">viral metagenome</name>
    <dbReference type="NCBI Taxonomy" id="1070528"/>
    <lineage>
        <taxon>unclassified sequences</taxon>
        <taxon>metagenomes</taxon>
        <taxon>organismal metagenomes</taxon>
    </lineage>
</organism>
<dbReference type="AlphaFoldDB" id="A0A6C0K3X6"/>
<sequence length="376" mass="43150">MSGIQMRVLHTCQTHLLWLFEAGFTAWYDVNPAWTYMLETHPASEEITNKTLMFCSDATTYKMGRSKGVEYFLTLFPVAEEDGRSFHPVHRGLWISQPRLKCLDTFALSFYDFPAIEYEHICFNGSKLDDFICIRVSKEKWGESMIIAVDANNTQRIKILNPAVAGSTIFEDSRLFLYKGEIWSTFTIIENYTTGVPTKQWLGYCSVYPDFGMHIMPKYGKNLEMGPEKNWGFFQEGGDLFAIYSYRPWTILKIEQDEATKVYEQEFSAEYKGRIHGGTSPKMVDGVWWAFGRSMTYMGYPSIIVVAFEPRTFRILRVFEPSFLSREALGMNLFYIGSAEYADGIWTCVGGWNDAKVCKIVFPHAAVIGETPTNKI</sequence>
<accession>A0A6C0K3X6</accession>
<reference evidence="1" key="1">
    <citation type="journal article" date="2020" name="Nature">
        <title>Giant virus diversity and host interactions through global metagenomics.</title>
        <authorList>
            <person name="Schulz F."/>
            <person name="Roux S."/>
            <person name="Paez-Espino D."/>
            <person name="Jungbluth S."/>
            <person name="Walsh D.A."/>
            <person name="Denef V.J."/>
            <person name="McMahon K.D."/>
            <person name="Konstantinidis K.T."/>
            <person name="Eloe-Fadrosh E.A."/>
            <person name="Kyrpides N.C."/>
            <person name="Woyke T."/>
        </authorList>
    </citation>
    <scope>NUCLEOTIDE SEQUENCE</scope>
    <source>
        <strain evidence="1">GVMAG-S-1101172-89</strain>
    </source>
</reference>
<name>A0A6C0K3X6_9ZZZZ</name>
<dbReference type="EMBL" id="MN740809">
    <property type="protein sequence ID" value="QHU12742.1"/>
    <property type="molecule type" value="Genomic_DNA"/>
</dbReference>
<evidence type="ECO:0000313" key="1">
    <source>
        <dbReference type="EMBL" id="QHU12742.1"/>
    </source>
</evidence>
<protein>
    <submittedName>
        <fullName evidence="1">Uncharacterized protein</fullName>
    </submittedName>
</protein>
<proteinExistence type="predicted"/>